<comment type="caution">
    <text evidence="2">The sequence shown here is derived from an EMBL/GenBank/DDBJ whole genome shotgun (WGS) entry which is preliminary data.</text>
</comment>
<dbReference type="CDD" id="cd22157">
    <property type="entry name" value="F-box_AtFBW1-like"/>
    <property type="match status" value="1"/>
</dbReference>
<dbReference type="AlphaFoldDB" id="A0A5A7PLE8"/>
<evidence type="ECO:0000259" key="1">
    <source>
        <dbReference type="PROSITE" id="PS50181"/>
    </source>
</evidence>
<gene>
    <name evidence="2" type="ORF">STAS_09721</name>
</gene>
<dbReference type="PANTHER" id="PTHR31672:SF13">
    <property type="entry name" value="F-BOX PROTEIN CPR30-LIKE"/>
    <property type="match status" value="1"/>
</dbReference>
<feature type="domain" description="F-box" evidence="1">
    <location>
        <begin position="1"/>
        <end position="45"/>
    </location>
</feature>
<dbReference type="OrthoDB" id="1750553at2759"/>
<evidence type="ECO:0000313" key="2">
    <source>
        <dbReference type="EMBL" id="GER33570.1"/>
    </source>
</evidence>
<dbReference type="InterPro" id="IPR001810">
    <property type="entry name" value="F-box_dom"/>
</dbReference>
<accession>A0A5A7PLE8</accession>
<dbReference type="SMART" id="SM00256">
    <property type="entry name" value="FBOX"/>
    <property type="match status" value="1"/>
</dbReference>
<dbReference type="PROSITE" id="PS50181">
    <property type="entry name" value="FBOX"/>
    <property type="match status" value="1"/>
</dbReference>
<dbReference type="EMBL" id="BKCP01004750">
    <property type="protein sequence ID" value="GER33570.1"/>
    <property type="molecule type" value="Genomic_DNA"/>
</dbReference>
<dbReference type="Gene3D" id="1.20.1280.50">
    <property type="match status" value="1"/>
</dbReference>
<protein>
    <submittedName>
        <fullName evidence="2">F-box and associated interaction domains-containing protein</fullName>
    </submittedName>
</protein>
<keyword evidence="3" id="KW-1185">Reference proteome</keyword>
<dbReference type="InterPro" id="IPR036047">
    <property type="entry name" value="F-box-like_dom_sf"/>
</dbReference>
<dbReference type="InterPro" id="IPR050796">
    <property type="entry name" value="SCF_F-box_component"/>
</dbReference>
<reference evidence="3" key="1">
    <citation type="journal article" date="2019" name="Curr. Biol.">
        <title>Genome Sequence of Striga asiatica Provides Insight into the Evolution of Plant Parasitism.</title>
        <authorList>
            <person name="Yoshida S."/>
            <person name="Kim S."/>
            <person name="Wafula E.K."/>
            <person name="Tanskanen J."/>
            <person name="Kim Y.M."/>
            <person name="Honaas L."/>
            <person name="Yang Z."/>
            <person name="Spallek T."/>
            <person name="Conn C.E."/>
            <person name="Ichihashi Y."/>
            <person name="Cheong K."/>
            <person name="Cui S."/>
            <person name="Der J.P."/>
            <person name="Gundlach H."/>
            <person name="Jiao Y."/>
            <person name="Hori C."/>
            <person name="Ishida J.K."/>
            <person name="Kasahara H."/>
            <person name="Kiba T."/>
            <person name="Kim M.S."/>
            <person name="Koo N."/>
            <person name="Laohavisit A."/>
            <person name="Lee Y.H."/>
            <person name="Lumba S."/>
            <person name="McCourt P."/>
            <person name="Mortimer J.C."/>
            <person name="Mutuku J.M."/>
            <person name="Nomura T."/>
            <person name="Sasaki-Sekimoto Y."/>
            <person name="Seto Y."/>
            <person name="Wang Y."/>
            <person name="Wakatake T."/>
            <person name="Sakakibara H."/>
            <person name="Demura T."/>
            <person name="Yamaguchi S."/>
            <person name="Yoneyama K."/>
            <person name="Manabe R.I."/>
            <person name="Nelson D.C."/>
            <person name="Schulman A.H."/>
            <person name="Timko M.P."/>
            <person name="dePamphilis C.W."/>
            <person name="Choi D."/>
            <person name="Shirasu K."/>
        </authorList>
    </citation>
    <scope>NUCLEOTIDE SEQUENCE [LARGE SCALE GENOMIC DNA]</scope>
    <source>
        <strain evidence="3">cv. UVA1</strain>
    </source>
</reference>
<name>A0A5A7PLE8_STRAF</name>
<sequence length="370" mass="41433">MALPPDMLVEILTRLPSKTLIRLKLVSKSWHALISSPDFIRWHLRISRSDPSRQSIVVRIPLAGQGDLTKAFDPSTLEEIPVPTRALGEPLLATYNGLTCPLPGEDPLRLRNPSTGNLRELPRCPRHDLSDARSVVLGPIAPGGHPLDMRVAVIGVTSGATWAEVWSARTGAWTEVGLGGRVFTPAYGPGAVRKGVAYWTVEDGTALDRRLRFTRIGDGGGTARVAALDLADTTSFRLLEVPQGWAKAGKYPMRIRPLIWAGSIALLVYNMSVHEIWVLEREKECGWTRYKFGEREKECGWMRYKFGPFSGIGYTMLTLREDGRFLVFDTMLKVVLRDLWTNKDITVFDRPNFEKQELIFTAQYCVESLL</sequence>
<dbReference type="Proteomes" id="UP000325081">
    <property type="component" value="Unassembled WGS sequence"/>
</dbReference>
<dbReference type="Pfam" id="PF00646">
    <property type="entry name" value="F-box"/>
    <property type="match status" value="1"/>
</dbReference>
<proteinExistence type="predicted"/>
<evidence type="ECO:0000313" key="3">
    <source>
        <dbReference type="Proteomes" id="UP000325081"/>
    </source>
</evidence>
<dbReference type="SUPFAM" id="SSF81383">
    <property type="entry name" value="F-box domain"/>
    <property type="match status" value="1"/>
</dbReference>
<dbReference type="PANTHER" id="PTHR31672">
    <property type="entry name" value="BNACNNG10540D PROTEIN"/>
    <property type="match status" value="1"/>
</dbReference>
<organism evidence="2 3">
    <name type="scientific">Striga asiatica</name>
    <name type="common">Asiatic witchweed</name>
    <name type="synonym">Buchnera asiatica</name>
    <dbReference type="NCBI Taxonomy" id="4170"/>
    <lineage>
        <taxon>Eukaryota</taxon>
        <taxon>Viridiplantae</taxon>
        <taxon>Streptophyta</taxon>
        <taxon>Embryophyta</taxon>
        <taxon>Tracheophyta</taxon>
        <taxon>Spermatophyta</taxon>
        <taxon>Magnoliopsida</taxon>
        <taxon>eudicotyledons</taxon>
        <taxon>Gunneridae</taxon>
        <taxon>Pentapetalae</taxon>
        <taxon>asterids</taxon>
        <taxon>lamiids</taxon>
        <taxon>Lamiales</taxon>
        <taxon>Orobanchaceae</taxon>
        <taxon>Buchnereae</taxon>
        <taxon>Striga</taxon>
    </lineage>
</organism>